<dbReference type="FunFam" id="3.30.1390.20:FF:000003">
    <property type="entry name" value="60S ribosomal protein L7"/>
    <property type="match status" value="1"/>
</dbReference>
<reference evidence="6 7" key="1">
    <citation type="submission" date="2020-12" db="EMBL/GenBank/DDBJ databases">
        <title>Metabolic potential, ecology and presence of endohyphal bacteria is reflected in genomic diversity of Mucoromycotina.</title>
        <authorList>
            <person name="Muszewska A."/>
            <person name="Okrasinska A."/>
            <person name="Steczkiewicz K."/>
            <person name="Drgas O."/>
            <person name="Orlowska M."/>
            <person name="Perlinska-Lenart U."/>
            <person name="Aleksandrzak-Piekarczyk T."/>
            <person name="Szatraj K."/>
            <person name="Zielenkiewicz U."/>
            <person name="Pilsyk S."/>
            <person name="Malc E."/>
            <person name="Mieczkowski P."/>
            <person name="Kruszewska J.S."/>
            <person name="Biernat P."/>
            <person name="Pawlowska J."/>
        </authorList>
    </citation>
    <scope>NUCLEOTIDE SEQUENCE [LARGE SCALE GENOMIC DNA]</scope>
    <source>
        <strain evidence="6 7">CBS 142.35</strain>
    </source>
</reference>
<evidence type="ECO:0008006" key="8">
    <source>
        <dbReference type="Google" id="ProtNLM"/>
    </source>
</evidence>
<comment type="similarity">
    <text evidence="1">Belongs to the universal ribosomal protein uL30 family.</text>
</comment>
<dbReference type="AlphaFoldDB" id="A0A8H7S8A3"/>
<dbReference type="InterPro" id="IPR018038">
    <property type="entry name" value="Ribosomal_uL30_CS"/>
</dbReference>
<dbReference type="PANTHER" id="PTHR11524:SF16">
    <property type="entry name" value="LARGE RIBOSOMAL SUBUNIT PROTEIN UL30"/>
    <property type="match status" value="1"/>
</dbReference>
<keyword evidence="3" id="KW-0687">Ribonucleoprotein</keyword>
<dbReference type="GO" id="GO:0003735">
    <property type="term" value="F:structural constituent of ribosome"/>
    <property type="evidence" value="ECO:0007669"/>
    <property type="project" value="TreeGrafter"/>
</dbReference>
<gene>
    <name evidence="6" type="ORF">INT45_010321</name>
</gene>
<evidence type="ECO:0000259" key="4">
    <source>
        <dbReference type="Pfam" id="PF00327"/>
    </source>
</evidence>
<comment type="caution">
    <text evidence="6">The sequence shown here is derived from an EMBL/GenBank/DDBJ whole genome shotgun (WGS) entry which is preliminary data.</text>
</comment>
<dbReference type="PANTHER" id="PTHR11524">
    <property type="entry name" value="60S RIBOSOMAL PROTEIN L7"/>
    <property type="match status" value="1"/>
</dbReference>
<dbReference type="PROSITE" id="PS00634">
    <property type="entry name" value="RIBOSOMAL_L30"/>
    <property type="match status" value="1"/>
</dbReference>
<dbReference type="InterPro" id="IPR036919">
    <property type="entry name" value="Ribo_uL30_ferredoxin-like_sf"/>
</dbReference>
<dbReference type="OrthoDB" id="28644at2759"/>
<sequence length="249" mass="28687">TVPTVKDVEVPETLLKKQKADAKAAEKATADKAALKKARFYAKIVRRRQYVKRAAKHAREYKATEQKEIDLKRQSKANGSYYVPAQPKLAFVVRIRGINNIAPKPRKVLQLLRLLQINNGVFVRLNKATLEMLQLIQPYVTYGYPNLKTIRELVYKRGHAKVNKQRIALHDNAIIEKALGKYDIICVEDLIHEIATVGPHFKEANNFLWPFKLSNPNNMWHTRKFNHFIQGGDYGNREAFINNLVQSMN</sequence>
<dbReference type="GO" id="GO:0000463">
    <property type="term" value="P:maturation of LSU-rRNA from tricistronic rRNA transcript (SSU-rRNA, 5.8S rRNA, LSU-rRNA)"/>
    <property type="evidence" value="ECO:0007669"/>
    <property type="project" value="TreeGrafter"/>
</dbReference>
<name>A0A8H7S8A3_9FUNG</name>
<dbReference type="Proteomes" id="UP000646827">
    <property type="component" value="Unassembled WGS sequence"/>
</dbReference>
<feature type="non-terminal residue" evidence="6">
    <location>
        <position position="1"/>
    </location>
</feature>
<dbReference type="GO" id="GO:0022625">
    <property type="term" value="C:cytosolic large ribosomal subunit"/>
    <property type="evidence" value="ECO:0007669"/>
    <property type="project" value="TreeGrafter"/>
</dbReference>
<dbReference type="Pfam" id="PF00327">
    <property type="entry name" value="Ribosomal_L30"/>
    <property type="match status" value="1"/>
</dbReference>
<evidence type="ECO:0000256" key="3">
    <source>
        <dbReference type="ARBA" id="ARBA00023274"/>
    </source>
</evidence>
<keyword evidence="7" id="KW-1185">Reference proteome</keyword>
<dbReference type="Pfam" id="PF08079">
    <property type="entry name" value="Ribosomal_L30_N"/>
    <property type="match status" value="1"/>
</dbReference>
<evidence type="ECO:0000313" key="6">
    <source>
        <dbReference type="EMBL" id="KAG2225494.1"/>
    </source>
</evidence>
<evidence type="ECO:0000256" key="1">
    <source>
        <dbReference type="ARBA" id="ARBA00007594"/>
    </source>
</evidence>
<dbReference type="InterPro" id="IPR035808">
    <property type="entry name" value="Ribosomal_uL30_euk_arc"/>
</dbReference>
<dbReference type="InterPro" id="IPR012988">
    <property type="entry name" value="Ribosomal_uL30_N_euk"/>
</dbReference>
<accession>A0A8H7S8A3</accession>
<evidence type="ECO:0000259" key="5">
    <source>
        <dbReference type="Pfam" id="PF08079"/>
    </source>
</evidence>
<dbReference type="EMBL" id="JAEPRB010000027">
    <property type="protein sequence ID" value="KAG2225494.1"/>
    <property type="molecule type" value="Genomic_DNA"/>
</dbReference>
<proteinExistence type="inferred from homology"/>
<protein>
    <recommendedName>
        <fullName evidence="8">60S ribosomal protein L7</fullName>
    </recommendedName>
</protein>
<dbReference type="NCBIfam" id="TIGR01310">
    <property type="entry name" value="uL30_euk"/>
    <property type="match status" value="1"/>
</dbReference>
<dbReference type="CDD" id="cd01657">
    <property type="entry name" value="Ribosomal_L7_archeal_euk"/>
    <property type="match status" value="1"/>
</dbReference>
<dbReference type="SUPFAM" id="SSF55129">
    <property type="entry name" value="Ribosomal protein L30p/L7e"/>
    <property type="match status" value="1"/>
</dbReference>
<dbReference type="InterPro" id="IPR005998">
    <property type="entry name" value="Ribosomal_uL30_euk"/>
</dbReference>
<dbReference type="InterPro" id="IPR039699">
    <property type="entry name" value="Ribosomal_uL30"/>
</dbReference>
<evidence type="ECO:0000313" key="7">
    <source>
        <dbReference type="Proteomes" id="UP000646827"/>
    </source>
</evidence>
<evidence type="ECO:0000256" key="2">
    <source>
        <dbReference type="ARBA" id="ARBA00022980"/>
    </source>
</evidence>
<dbReference type="InterPro" id="IPR016082">
    <property type="entry name" value="Ribosomal_uL30_ferredoxin-like"/>
</dbReference>
<organism evidence="6 7">
    <name type="scientific">Circinella minor</name>
    <dbReference type="NCBI Taxonomy" id="1195481"/>
    <lineage>
        <taxon>Eukaryota</taxon>
        <taxon>Fungi</taxon>
        <taxon>Fungi incertae sedis</taxon>
        <taxon>Mucoromycota</taxon>
        <taxon>Mucoromycotina</taxon>
        <taxon>Mucoromycetes</taxon>
        <taxon>Mucorales</taxon>
        <taxon>Lichtheimiaceae</taxon>
        <taxon>Circinella</taxon>
    </lineage>
</organism>
<dbReference type="GO" id="GO:0003723">
    <property type="term" value="F:RNA binding"/>
    <property type="evidence" value="ECO:0007669"/>
    <property type="project" value="InterPro"/>
</dbReference>
<keyword evidence="2" id="KW-0689">Ribosomal protein</keyword>
<dbReference type="Gene3D" id="3.30.1390.20">
    <property type="entry name" value="Ribosomal protein L30, ferredoxin-like fold domain"/>
    <property type="match status" value="1"/>
</dbReference>
<feature type="domain" description="Large ribosomal subunit protein uL30-like ferredoxin-like fold" evidence="4">
    <location>
        <begin position="90"/>
        <end position="140"/>
    </location>
</feature>
<feature type="domain" description="Large ribosomal subunit protein uL30 N-terminal eukaryotes" evidence="5">
    <location>
        <begin position="10"/>
        <end position="85"/>
    </location>
</feature>